<dbReference type="EMBL" id="BRXU01000001">
    <property type="protein sequence ID" value="GLC48598.1"/>
    <property type="molecule type" value="Genomic_DNA"/>
</dbReference>
<proteinExistence type="inferred from homology"/>
<comment type="catalytic activity">
    <reaction evidence="14">
        <text>Ca(2+)(in) = Ca(2+)(out)</text>
        <dbReference type="Rhea" id="RHEA:29671"/>
        <dbReference type="ChEBI" id="CHEBI:29108"/>
    </reaction>
</comment>
<keyword evidence="12 15" id="KW-0472">Membrane</keyword>
<dbReference type="GO" id="GO:1990246">
    <property type="term" value="C:uniplex complex"/>
    <property type="evidence" value="ECO:0007669"/>
    <property type="project" value="TreeGrafter"/>
</dbReference>
<dbReference type="InterPro" id="IPR039055">
    <property type="entry name" value="MCU_fam"/>
</dbReference>
<evidence type="ECO:0000256" key="2">
    <source>
        <dbReference type="ARBA" id="ARBA00005653"/>
    </source>
</evidence>
<evidence type="ECO:0000256" key="1">
    <source>
        <dbReference type="ARBA" id="ARBA00004448"/>
    </source>
</evidence>
<gene>
    <name evidence="17" type="primary">PLEST001125</name>
    <name evidence="17" type="ORF">PLESTB_000115400</name>
</gene>
<keyword evidence="5" id="KW-0107">Calcium channel</keyword>
<dbReference type="GO" id="GO:0036444">
    <property type="term" value="P:calcium import into the mitochondrion"/>
    <property type="evidence" value="ECO:0007669"/>
    <property type="project" value="UniProtKB-ARBA"/>
</dbReference>
<keyword evidence="3" id="KW-0813">Transport</keyword>
<organism evidence="17 18">
    <name type="scientific">Pleodorina starrii</name>
    <dbReference type="NCBI Taxonomy" id="330485"/>
    <lineage>
        <taxon>Eukaryota</taxon>
        <taxon>Viridiplantae</taxon>
        <taxon>Chlorophyta</taxon>
        <taxon>core chlorophytes</taxon>
        <taxon>Chlorophyceae</taxon>
        <taxon>CS clade</taxon>
        <taxon>Chlamydomonadales</taxon>
        <taxon>Volvocaceae</taxon>
        <taxon>Pleodorina</taxon>
    </lineage>
</organism>
<reference evidence="17 18" key="1">
    <citation type="journal article" date="2023" name="Commun. Biol.">
        <title>Reorganization of the ancestral sex-determining regions during the evolution of trioecy in Pleodorina starrii.</title>
        <authorList>
            <person name="Takahashi K."/>
            <person name="Suzuki S."/>
            <person name="Kawai-Toyooka H."/>
            <person name="Yamamoto K."/>
            <person name="Hamaji T."/>
            <person name="Ootsuki R."/>
            <person name="Yamaguchi H."/>
            <person name="Kawachi M."/>
            <person name="Higashiyama T."/>
            <person name="Nozaki H."/>
        </authorList>
    </citation>
    <scope>NUCLEOTIDE SEQUENCE [LARGE SCALE GENOMIC DNA]</scope>
    <source>
        <strain evidence="17 18">NIES-4479</strain>
    </source>
</reference>
<evidence type="ECO:0000256" key="5">
    <source>
        <dbReference type="ARBA" id="ARBA00022673"/>
    </source>
</evidence>
<name>A0A9W6EX59_9CHLO</name>
<accession>A0A9W6EX59</accession>
<keyword evidence="8" id="KW-0106">Calcium</keyword>
<feature type="domain" description="Calcium uniporter protein C-terminal" evidence="16">
    <location>
        <begin position="116"/>
        <end position="275"/>
    </location>
</feature>
<keyword evidence="6 15" id="KW-0812">Transmembrane</keyword>
<evidence type="ECO:0000259" key="16">
    <source>
        <dbReference type="Pfam" id="PF04678"/>
    </source>
</evidence>
<dbReference type="PANTHER" id="PTHR13462">
    <property type="entry name" value="CALCIUM UNIPORTER PROTEIN, MITOCHONDRIAL"/>
    <property type="match status" value="1"/>
</dbReference>
<evidence type="ECO:0000256" key="11">
    <source>
        <dbReference type="ARBA" id="ARBA00023128"/>
    </source>
</evidence>
<evidence type="ECO:0000256" key="8">
    <source>
        <dbReference type="ARBA" id="ARBA00022837"/>
    </source>
</evidence>
<dbReference type="AlphaFoldDB" id="A0A9W6EX59"/>
<evidence type="ECO:0000256" key="12">
    <source>
        <dbReference type="ARBA" id="ARBA00023136"/>
    </source>
</evidence>
<protein>
    <recommendedName>
        <fullName evidence="16">Calcium uniporter protein C-terminal domain-containing protein</fullName>
    </recommendedName>
</protein>
<keyword evidence="18" id="KW-1185">Reference proteome</keyword>
<comment type="similarity">
    <text evidence="2">Belongs to the MCU (TC 1.A.77) family.</text>
</comment>
<dbReference type="Pfam" id="PF04678">
    <property type="entry name" value="MCU"/>
    <property type="match status" value="1"/>
</dbReference>
<dbReference type="GO" id="GO:0015292">
    <property type="term" value="F:uniporter activity"/>
    <property type="evidence" value="ECO:0007669"/>
    <property type="project" value="TreeGrafter"/>
</dbReference>
<feature type="transmembrane region" description="Helical" evidence="15">
    <location>
        <begin position="217"/>
        <end position="235"/>
    </location>
</feature>
<keyword evidence="7" id="KW-0999">Mitochondrion inner membrane</keyword>
<evidence type="ECO:0000256" key="6">
    <source>
        <dbReference type="ARBA" id="ARBA00022692"/>
    </source>
</evidence>
<evidence type="ECO:0000313" key="17">
    <source>
        <dbReference type="EMBL" id="GLC48598.1"/>
    </source>
</evidence>
<evidence type="ECO:0000256" key="9">
    <source>
        <dbReference type="ARBA" id="ARBA00022989"/>
    </source>
</evidence>
<keyword evidence="11" id="KW-0496">Mitochondrion</keyword>
<dbReference type="OrthoDB" id="278338at2759"/>
<dbReference type="PANTHER" id="PTHR13462:SF10">
    <property type="entry name" value="CALCIUM UNIPORTER PROTEIN, MITOCHONDRIAL"/>
    <property type="match status" value="1"/>
</dbReference>
<comment type="subcellular location">
    <subcellularLocation>
        <location evidence="1">Mitochondrion inner membrane</location>
        <topology evidence="1">Multi-pass membrane protein</topology>
    </subcellularLocation>
</comment>
<evidence type="ECO:0000256" key="3">
    <source>
        <dbReference type="ARBA" id="ARBA00022448"/>
    </source>
</evidence>
<evidence type="ECO:0000256" key="13">
    <source>
        <dbReference type="ARBA" id="ARBA00023303"/>
    </source>
</evidence>
<keyword evidence="10" id="KW-0406">Ion transport</keyword>
<comment type="caution">
    <text evidence="17">The sequence shown here is derived from an EMBL/GenBank/DDBJ whole genome shotgun (WGS) entry which is preliminary data.</text>
</comment>
<evidence type="ECO:0000256" key="14">
    <source>
        <dbReference type="ARBA" id="ARBA00036634"/>
    </source>
</evidence>
<dbReference type="Proteomes" id="UP001165080">
    <property type="component" value="Unassembled WGS sequence"/>
</dbReference>
<dbReference type="InterPro" id="IPR006769">
    <property type="entry name" value="MCU_C"/>
</dbReference>
<keyword evidence="4" id="KW-0109">Calcium transport</keyword>
<evidence type="ECO:0000256" key="10">
    <source>
        <dbReference type="ARBA" id="ARBA00023065"/>
    </source>
</evidence>
<dbReference type="GO" id="GO:0051560">
    <property type="term" value="P:mitochondrial calcium ion homeostasis"/>
    <property type="evidence" value="ECO:0007669"/>
    <property type="project" value="InterPro"/>
</dbReference>
<feature type="transmembrane region" description="Helical" evidence="15">
    <location>
        <begin position="186"/>
        <end position="205"/>
    </location>
</feature>
<keyword evidence="13" id="KW-0407">Ion channel</keyword>
<evidence type="ECO:0000256" key="4">
    <source>
        <dbReference type="ARBA" id="ARBA00022568"/>
    </source>
</evidence>
<evidence type="ECO:0000256" key="7">
    <source>
        <dbReference type="ARBA" id="ARBA00022792"/>
    </source>
</evidence>
<keyword evidence="9 15" id="KW-1133">Transmembrane helix</keyword>
<evidence type="ECO:0000256" key="15">
    <source>
        <dbReference type="SAM" id="Phobius"/>
    </source>
</evidence>
<sequence length="311" mass="35754">MRKSARLLPLALRAASQSTSIQLSELYGSSLCAGLGPRPHFLSASKLHFRTFLSTAADKEVEDDTDEKLREKLRKMAHVVQLQQDLKHESEFHDSIPSERLLQLILDRGAARDETEAKELVAVMQRAGVMLMHNNHVYLKPADLVAHRLPDFLKVEELQAKLAEIDRQLQPFEEVHREAERLSWRLLYFGCFMLALQLAAFLRLTYFELSWDVMEPVGYMISLFYSVLGFVFFIYTRGHPFDLHPVKEWYAKRIKVQRAATFGVEDLDEERYEALVKARDRYSKRLQFLQKLESRRAALATAAVTAAAAAT</sequence>
<evidence type="ECO:0000313" key="18">
    <source>
        <dbReference type="Proteomes" id="UP001165080"/>
    </source>
</evidence>
<dbReference type="GO" id="GO:0005262">
    <property type="term" value="F:calcium channel activity"/>
    <property type="evidence" value="ECO:0007669"/>
    <property type="project" value="UniProtKB-KW"/>
</dbReference>